<dbReference type="InterPro" id="IPR008964">
    <property type="entry name" value="Invasin/intimin_cell_adhesion"/>
</dbReference>
<sequence>MRILFVVVFFHVTLLQAQVYQDNIHKLKTERVVSGDEITWRQFGPGNAGFANLLRYHPTIPGTVALCPDMWNAYQSENNGKRWYGITDEDGDGTFYHLRDLYYSYSDPKMGLAISSSELWITKDTGRNWEVVKNCPWYKVGQDGEDIDRWKKKVASLAIDPTDSHKWFVGGGTNVRGQEWLSCYKDLKASAPHGIPSDYQGMVWRTTDAGSSWEMVNKGLHPKAQVGRIIVNPLDPQVVFAASNYGLYRSENGGDSWTQIGESQLDNNIIMDMDFYFDQSTGRFVLYVLDQVQYHPSGQSTSCSGGVFYSDDAGDTWEEINGNLGLDINRLSGGVPKNYYQYLSKWFDLPIDEVTKQYPELPKSALQRFNMVSADPSRDGAVYVGFADPQIGNSIMPGRLWATTDFGKNWTSTARLYRETWAKDSVYWASREQPISQNMVVGHFSPHMRHGDDYALRSMRALDVGPDGSVMIISDHSTMLSTDHGKSWQQMDETETPKGGLVGHGNSNLPGLTIAQDRRTAVPLFGSGEHRLWIPTGERVDGVMAVKYVPSTQETVSNIVYDPYDPQTLYATSNRQAHKECVFRSTDGGDTWENYGIATPATKRWKDDFYTNGLTIDPIDNQFMYVGITRIVDREKADQGGFFYSEDFGKTFQQRNNGLPVPARINDVQFDPRDESRKSLFIAAQKNDKAYFSPIAEGGLYHSSDRGKNWSEVKLPAEVEGVQFIKFDLTGRMYITTGHHTGGQGLWYSDDYGLTWQQMFPIGGVECIDISPFDPKLLVVSVGYEAKNPGIYISWDRGKSWHKNNRGITAPHRIEDVKFDLTDASKIWLATLGSGFYEGSINVPNATQKIKAVPRTISGKAGTDHSVEVEVLEAGWRSKERAFYSENEAIASVGTDGTVTLHSRGQTKIWLTTGGLTGATDYVVVTVE</sequence>
<accession>A0A2Z4IGM0</accession>
<dbReference type="OrthoDB" id="9757809at2"/>
<dbReference type="SUPFAM" id="SSF110296">
    <property type="entry name" value="Oligoxyloglucan reducing end-specific cellobiohydrolase"/>
    <property type="match status" value="2"/>
</dbReference>
<name>A0A2Z4IGM0_9BACT</name>
<feature type="domain" description="Sortilin N-terminal" evidence="2">
    <location>
        <begin position="202"/>
        <end position="322"/>
    </location>
</feature>
<dbReference type="RefSeq" id="WP_112782991.1">
    <property type="nucleotide sequence ID" value="NZ_CP030041.1"/>
</dbReference>
<dbReference type="PANTHER" id="PTHR43739:SF5">
    <property type="entry name" value="EXO-ALPHA-SIALIDASE"/>
    <property type="match status" value="1"/>
</dbReference>
<evidence type="ECO:0000259" key="2">
    <source>
        <dbReference type="Pfam" id="PF15902"/>
    </source>
</evidence>
<evidence type="ECO:0000313" key="3">
    <source>
        <dbReference type="EMBL" id="AWW29593.1"/>
    </source>
</evidence>
<gene>
    <name evidence="3" type="ORF">DN752_05330</name>
</gene>
<keyword evidence="1" id="KW-0677">Repeat</keyword>
<dbReference type="PANTHER" id="PTHR43739">
    <property type="entry name" value="XYLOGLUCANASE (EUROFUNG)"/>
    <property type="match status" value="1"/>
</dbReference>
<dbReference type="AlphaFoldDB" id="A0A2Z4IGM0"/>
<dbReference type="EMBL" id="CP030041">
    <property type="protein sequence ID" value="AWW29593.1"/>
    <property type="molecule type" value="Genomic_DNA"/>
</dbReference>
<dbReference type="CDD" id="cd15482">
    <property type="entry name" value="Sialidase_non-viral"/>
    <property type="match status" value="2"/>
</dbReference>
<dbReference type="Proteomes" id="UP000248688">
    <property type="component" value="Chromosome"/>
</dbReference>
<dbReference type="KEGG" id="est:DN752_05330"/>
<keyword evidence="4" id="KW-1185">Reference proteome</keyword>
<organism evidence="3 4">
    <name type="scientific">Echinicola strongylocentroti</name>
    <dbReference type="NCBI Taxonomy" id="1795355"/>
    <lineage>
        <taxon>Bacteria</taxon>
        <taxon>Pseudomonadati</taxon>
        <taxon>Bacteroidota</taxon>
        <taxon>Cytophagia</taxon>
        <taxon>Cytophagales</taxon>
        <taxon>Cyclobacteriaceae</taxon>
        <taxon>Echinicola</taxon>
    </lineage>
</organism>
<evidence type="ECO:0000256" key="1">
    <source>
        <dbReference type="ARBA" id="ARBA00022737"/>
    </source>
</evidence>
<evidence type="ECO:0000313" key="4">
    <source>
        <dbReference type="Proteomes" id="UP000248688"/>
    </source>
</evidence>
<dbReference type="Gene3D" id="2.130.10.10">
    <property type="entry name" value="YVTN repeat-like/Quinoprotein amine dehydrogenase"/>
    <property type="match status" value="5"/>
</dbReference>
<dbReference type="InterPro" id="IPR015943">
    <property type="entry name" value="WD40/YVTN_repeat-like_dom_sf"/>
</dbReference>
<proteinExistence type="predicted"/>
<dbReference type="InterPro" id="IPR052025">
    <property type="entry name" value="Xyloglucanase_GH74"/>
</dbReference>
<dbReference type="InterPro" id="IPR002860">
    <property type="entry name" value="BNR_rpt"/>
</dbReference>
<reference evidence="3 4" key="1">
    <citation type="submission" date="2018-06" db="EMBL/GenBank/DDBJ databases">
        <title>Echinicola strongylocentroti sp. nov., isolated from a sea urchin Strongylocentrotus intermedius.</title>
        <authorList>
            <person name="Bae S.S."/>
        </authorList>
    </citation>
    <scope>NUCLEOTIDE SEQUENCE [LARGE SCALE GENOMIC DNA]</scope>
    <source>
        <strain evidence="3 4">MEBiC08714</strain>
    </source>
</reference>
<dbReference type="Pfam" id="PF15899">
    <property type="entry name" value="BNR_6"/>
    <property type="match status" value="1"/>
</dbReference>
<dbReference type="GO" id="GO:0010411">
    <property type="term" value="P:xyloglucan metabolic process"/>
    <property type="evidence" value="ECO:0007669"/>
    <property type="project" value="TreeGrafter"/>
</dbReference>
<protein>
    <recommendedName>
        <fullName evidence="2">Sortilin N-terminal domain-containing protein</fullName>
    </recommendedName>
</protein>
<dbReference type="SUPFAM" id="SSF49373">
    <property type="entry name" value="Invasin/intimin cell-adhesion fragments"/>
    <property type="match status" value="1"/>
</dbReference>
<dbReference type="InterPro" id="IPR031778">
    <property type="entry name" value="Sortilin_N"/>
</dbReference>
<dbReference type="Pfam" id="PF15902">
    <property type="entry name" value="Sortilin-Vps10"/>
    <property type="match status" value="1"/>
</dbReference>